<comment type="caution">
    <text evidence="5">The sequence shown here is derived from an EMBL/GenBank/DDBJ whole genome shotgun (WGS) entry which is preliminary data.</text>
</comment>
<dbReference type="CDD" id="cd02440">
    <property type="entry name" value="AdoMet_MTases"/>
    <property type="match status" value="1"/>
</dbReference>
<gene>
    <name evidence="5" type="ORF">I5E68_16060</name>
</gene>
<dbReference type="InterPro" id="IPR041698">
    <property type="entry name" value="Methyltransf_25"/>
</dbReference>
<dbReference type="InterPro" id="IPR029063">
    <property type="entry name" value="SAM-dependent_MTases_sf"/>
</dbReference>
<keyword evidence="1 5" id="KW-0489">Methyltransferase</keyword>
<evidence type="ECO:0000259" key="4">
    <source>
        <dbReference type="Pfam" id="PF13649"/>
    </source>
</evidence>
<evidence type="ECO:0000256" key="3">
    <source>
        <dbReference type="ARBA" id="ARBA00022691"/>
    </source>
</evidence>
<dbReference type="GO" id="GO:0008168">
    <property type="term" value="F:methyltransferase activity"/>
    <property type="evidence" value="ECO:0007669"/>
    <property type="project" value="UniProtKB-KW"/>
</dbReference>
<evidence type="ECO:0000256" key="1">
    <source>
        <dbReference type="ARBA" id="ARBA00022603"/>
    </source>
</evidence>
<dbReference type="SUPFAM" id="SSF53335">
    <property type="entry name" value="S-adenosyl-L-methionine-dependent methyltransferases"/>
    <property type="match status" value="1"/>
</dbReference>
<dbReference type="RefSeq" id="WP_197165870.1">
    <property type="nucleotide sequence ID" value="NZ_JADZGI010000003.1"/>
</dbReference>
<protein>
    <submittedName>
        <fullName evidence="5">Class I SAM-dependent methyltransferase</fullName>
    </submittedName>
</protein>
<keyword evidence="6" id="KW-1185">Reference proteome</keyword>
<name>A0A931MMT0_9SPHN</name>
<evidence type="ECO:0000256" key="2">
    <source>
        <dbReference type="ARBA" id="ARBA00022679"/>
    </source>
</evidence>
<dbReference type="PANTHER" id="PTHR43464:SF19">
    <property type="entry name" value="UBIQUINONE BIOSYNTHESIS O-METHYLTRANSFERASE, MITOCHONDRIAL"/>
    <property type="match status" value="1"/>
</dbReference>
<dbReference type="AlphaFoldDB" id="A0A931MMT0"/>
<accession>A0A931MMT0</accession>
<sequence>MNVRDLRHDLLARPEPEQESRQRAVVALRRIVSGRLRARNLPAYEAEALPAYRAARASEPETREEIAQALFLSPGYRTWSALARASQEMIWLTVGEPVLRQQERIAEAAHRLGNGARQGAGGSLALDPAFEPVAEIADIDIHLQPGGYALERHGEDWLAGALYEAGGNIYAFGQGIGKADSKAGAVMRHLEQVRPGFAPARILEIGCSAGAASCAWALAFPEAEVQAVDIGAGMLRYAHARAEALGARVHFHQADAAALSRFEDGGFDLVVSHNLLHEIGRDKRRAMMREAHRLVAPGGLVVHQDVPTRFVEGEVAQVERAWDVRFNGEAFWSIYAGDDLLADMREAGFAPDRVAQLKLEKTDGRGGWYLLEGQAG</sequence>
<reference evidence="5" key="1">
    <citation type="submission" date="2020-11" db="EMBL/GenBank/DDBJ databases">
        <title>Novosphingobium aureum sp. nov., a marine bacterium isolated from sediment of a salt flat.</title>
        <authorList>
            <person name="Yoo Y."/>
            <person name="Kim J.-J."/>
        </authorList>
    </citation>
    <scope>NUCLEOTIDE SEQUENCE</scope>
    <source>
        <strain evidence="5">YJ-S2-02</strain>
    </source>
</reference>
<keyword evidence="2" id="KW-0808">Transferase</keyword>
<dbReference type="GO" id="GO:0032259">
    <property type="term" value="P:methylation"/>
    <property type="evidence" value="ECO:0007669"/>
    <property type="project" value="UniProtKB-KW"/>
</dbReference>
<feature type="domain" description="Methyltransferase" evidence="4">
    <location>
        <begin position="202"/>
        <end position="299"/>
    </location>
</feature>
<keyword evidence="3" id="KW-0949">S-adenosyl-L-methionine</keyword>
<organism evidence="5 6">
    <name type="scientific">Novosphingobium aureum</name>
    <dbReference type="NCBI Taxonomy" id="2792964"/>
    <lineage>
        <taxon>Bacteria</taxon>
        <taxon>Pseudomonadati</taxon>
        <taxon>Pseudomonadota</taxon>
        <taxon>Alphaproteobacteria</taxon>
        <taxon>Sphingomonadales</taxon>
        <taxon>Sphingomonadaceae</taxon>
        <taxon>Novosphingobium</taxon>
    </lineage>
</organism>
<dbReference type="Pfam" id="PF13649">
    <property type="entry name" value="Methyltransf_25"/>
    <property type="match status" value="1"/>
</dbReference>
<evidence type="ECO:0000313" key="6">
    <source>
        <dbReference type="Proteomes" id="UP000617634"/>
    </source>
</evidence>
<proteinExistence type="predicted"/>
<dbReference type="Gene3D" id="3.40.50.150">
    <property type="entry name" value="Vaccinia Virus protein VP39"/>
    <property type="match status" value="1"/>
</dbReference>
<evidence type="ECO:0000313" key="5">
    <source>
        <dbReference type="EMBL" id="MBH0114461.1"/>
    </source>
</evidence>
<dbReference type="EMBL" id="JADZGI010000003">
    <property type="protein sequence ID" value="MBH0114461.1"/>
    <property type="molecule type" value="Genomic_DNA"/>
</dbReference>
<dbReference type="Proteomes" id="UP000617634">
    <property type="component" value="Unassembled WGS sequence"/>
</dbReference>
<dbReference type="PANTHER" id="PTHR43464">
    <property type="entry name" value="METHYLTRANSFERASE"/>
    <property type="match status" value="1"/>
</dbReference>